<comment type="caution">
    <text evidence="1">The sequence shown here is derived from an EMBL/GenBank/DDBJ whole genome shotgun (WGS) entry which is preliminary data.</text>
</comment>
<protein>
    <recommendedName>
        <fullName evidence="3">SRPBCC family protein</fullName>
    </recommendedName>
</protein>
<evidence type="ECO:0008006" key="3">
    <source>
        <dbReference type="Google" id="ProtNLM"/>
    </source>
</evidence>
<dbReference type="Proteomes" id="UP001428817">
    <property type="component" value="Unassembled WGS sequence"/>
</dbReference>
<keyword evidence="2" id="KW-1185">Reference proteome</keyword>
<dbReference type="SUPFAM" id="SSF55961">
    <property type="entry name" value="Bet v1-like"/>
    <property type="match status" value="1"/>
</dbReference>
<name>A0ABP9QNR3_9PSEU</name>
<evidence type="ECO:0000313" key="2">
    <source>
        <dbReference type="Proteomes" id="UP001428817"/>
    </source>
</evidence>
<evidence type="ECO:0000313" key="1">
    <source>
        <dbReference type="EMBL" id="GAA5164997.1"/>
    </source>
</evidence>
<gene>
    <name evidence="1" type="ORF">GCM10023321_54420</name>
</gene>
<dbReference type="Gene3D" id="3.30.530.20">
    <property type="match status" value="1"/>
</dbReference>
<accession>A0ABP9QNR3</accession>
<dbReference type="RefSeq" id="WP_185062523.1">
    <property type="nucleotide sequence ID" value="NZ_BAABJP010000030.1"/>
</dbReference>
<proteinExistence type="predicted"/>
<dbReference type="EMBL" id="BAABJP010000030">
    <property type="protein sequence ID" value="GAA5164997.1"/>
    <property type="molecule type" value="Genomic_DNA"/>
</dbReference>
<organism evidence="1 2">
    <name type="scientific">Pseudonocardia eucalypti</name>
    <dbReference type="NCBI Taxonomy" id="648755"/>
    <lineage>
        <taxon>Bacteria</taxon>
        <taxon>Bacillati</taxon>
        <taxon>Actinomycetota</taxon>
        <taxon>Actinomycetes</taxon>
        <taxon>Pseudonocardiales</taxon>
        <taxon>Pseudonocardiaceae</taxon>
        <taxon>Pseudonocardia</taxon>
    </lineage>
</organism>
<dbReference type="InterPro" id="IPR023393">
    <property type="entry name" value="START-like_dom_sf"/>
</dbReference>
<sequence>MQVLNTHVRVFPGGPERAGALIDSLATAEDGLWPHERWPAMEFDRPLGIGADGGHGPIGYRVAEYRPSRRVRFAFTRPAGFHGYHEWEVRPVPGGHELRHVLEMDAAGLAVLSWPVIWRPMHDALIEDALDKAAALSDPRPWSRWVRLLRLGYRTRNRISV</sequence>
<reference evidence="2" key="1">
    <citation type="journal article" date="2019" name="Int. J. Syst. Evol. Microbiol.">
        <title>The Global Catalogue of Microorganisms (GCM) 10K type strain sequencing project: providing services to taxonomists for standard genome sequencing and annotation.</title>
        <authorList>
            <consortium name="The Broad Institute Genomics Platform"/>
            <consortium name="The Broad Institute Genome Sequencing Center for Infectious Disease"/>
            <person name="Wu L."/>
            <person name="Ma J."/>
        </authorList>
    </citation>
    <scope>NUCLEOTIDE SEQUENCE [LARGE SCALE GENOMIC DNA]</scope>
    <source>
        <strain evidence="2">JCM 18303</strain>
    </source>
</reference>